<organism evidence="2 4">
    <name type="scientific">Polarella glacialis</name>
    <name type="common">Dinoflagellate</name>
    <dbReference type="NCBI Taxonomy" id="89957"/>
    <lineage>
        <taxon>Eukaryota</taxon>
        <taxon>Sar</taxon>
        <taxon>Alveolata</taxon>
        <taxon>Dinophyceae</taxon>
        <taxon>Suessiales</taxon>
        <taxon>Suessiaceae</taxon>
        <taxon>Polarella</taxon>
    </lineage>
</organism>
<dbReference type="EMBL" id="CAJNNW010036447">
    <property type="protein sequence ID" value="CAE8734355.1"/>
    <property type="molecule type" value="Genomic_DNA"/>
</dbReference>
<name>A0A813GPP1_POLGL</name>
<feature type="region of interest" description="Disordered" evidence="1">
    <location>
        <begin position="106"/>
        <end position="170"/>
    </location>
</feature>
<dbReference type="Proteomes" id="UP000654075">
    <property type="component" value="Unassembled WGS sequence"/>
</dbReference>
<evidence type="ECO:0000313" key="2">
    <source>
        <dbReference type="EMBL" id="CAE8629089.1"/>
    </source>
</evidence>
<keyword evidence="4" id="KW-1185">Reference proteome</keyword>
<feature type="region of interest" description="Disordered" evidence="1">
    <location>
        <begin position="1"/>
        <end position="21"/>
    </location>
</feature>
<gene>
    <name evidence="2" type="ORF">PGLA1383_LOCUS45662</name>
    <name evidence="3" type="ORF">PGLA2088_LOCUS47254</name>
</gene>
<dbReference type="Proteomes" id="UP000626109">
    <property type="component" value="Unassembled WGS sequence"/>
</dbReference>
<evidence type="ECO:0000313" key="3">
    <source>
        <dbReference type="EMBL" id="CAE8734355.1"/>
    </source>
</evidence>
<dbReference type="OMA" id="ERIEYWR"/>
<protein>
    <submittedName>
        <fullName evidence="2">Uncharacterized protein</fullName>
    </submittedName>
</protein>
<evidence type="ECO:0000256" key="1">
    <source>
        <dbReference type="SAM" id="MobiDB-lite"/>
    </source>
</evidence>
<comment type="caution">
    <text evidence="2">The sequence shown here is derived from an EMBL/GenBank/DDBJ whole genome shotgun (WGS) entry which is preliminary data.</text>
</comment>
<evidence type="ECO:0000313" key="4">
    <source>
        <dbReference type="Proteomes" id="UP000654075"/>
    </source>
</evidence>
<feature type="compositionally biased region" description="Low complexity" evidence="1">
    <location>
        <begin position="142"/>
        <end position="152"/>
    </location>
</feature>
<proteinExistence type="predicted"/>
<sequence>MALNHAGMIPNLRPPAKGRSQRARELDFVSSSQMVPLPEYKPMFDVHLQHLWVNPRIKKTMQTAGFLDGGGKPVDVDAHRRKLYVIEQELSQADATERHRAMDKEIKRQGQLTMAKRRDAKVSHLHQVSSLRDSRRARREAASLGSRSAGSLPAIAGSPQSGDRMAATFG</sequence>
<accession>A0A813GPP1</accession>
<dbReference type="EMBL" id="CAJNNV010029591">
    <property type="protein sequence ID" value="CAE8629089.1"/>
    <property type="molecule type" value="Genomic_DNA"/>
</dbReference>
<dbReference type="AlphaFoldDB" id="A0A813GPP1"/>
<dbReference type="OrthoDB" id="120976at2759"/>
<reference evidence="2" key="1">
    <citation type="submission" date="2021-02" db="EMBL/GenBank/DDBJ databases">
        <authorList>
            <person name="Dougan E. K."/>
            <person name="Rhodes N."/>
            <person name="Thang M."/>
            <person name="Chan C."/>
        </authorList>
    </citation>
    <scope>NUCLEOTIDE SEQUENCE</scope>
</reference>